<evidence type="ECO:0000256" key="7">
    <source>
        <dbReference type="RuleBase" id="RU003346"/>
    </source>
</evidence>
<dbReference type="OrthoDB" id="4142200at2759"/>
<feature type="transmembrane region" description="Helical" evidence="9">
    <location>
        <begin position="366"/>
        <end position="394"/>
    </location>
</feature>
<comment type="similarity">
    <text evidence="2 7">Belongs to the major facilitator superfamily. Sugar transporter (TC 2.A.1.1) family.</text>
</comment>
<evidence type="ECO:0000313" key="11">
    <source>
        <dbReference type="EMBL" id="SSD59473.1"/>
    </source>
</evidence>
<feature type="transmembrane region" description="Helical" evidence="9">
    <location>
        <begin position="406"/>
        <end position="426"/>
    </location>
</feature>
<proteinExistence type="inferred from homology"/>
<dbReference type="EMBL" id="UFAJ01000147">
    <property type="protein sequence ID" value="SSD59473.1"/>
    <property type="molecule type" value="Genomic_DNA"/>
</dbReference>
<evidence type="ECO:0000256" key="2">
    <source>
        <dbReference type="ARBA" id="ARBA00010992"/>
    </source>
</evidence>
<feature type="region of interest" description="Disordered" evidence="8">
    <location>
        <begin position="503"/>
        <end position="527"/>
    </location>
</feature>
<comment type="subcellular location">
    <subcellularLocation>
        <location evidence="1">Membrane</location>
        <topology evidence="1">Multi-pass membrane protein</topology>
    </subcellularLocation>
</comment>
<evidence type="ECO:0000256" key="6">
    <source>
        <dbReference type="ARBA" id="ARBA00023136"/>
    </source>
</evidence>
<dbReference type="PANTHER" id="PTHR48022">
    <property type="entry name" value="PLASTIDIC GLUCOSE TRANSPORTER 4"/>
    <property type="match status" value="1"/>
</dbReference>
<feature type="compositionally biased region" description="Low complexity" evidence="8">
    <location>
        <begin position="503"/>
        <end position="512"/>
    </location>
</feature>
<feature type="transmembrane region" description="Helical" evidence="9">
    <location>
        <begin position="293"/>
        <end position="315"/>
    </location>
</feature>
<dbReference type="NCBIfam" id="TIGR00879">
    <property type="entry name" value="SP"/>
    <property type="match status" value="1"/>
</dbReference>
<accession>A0A376B469</accession>
<feature type="transmembrane region" description="Helical" evidence="9">
    <location>
        <begin position="84"/>
        <end position="107"/>
    </location>
</feature>
<dbReference type="Proteomes" id="UP000262825">
    <property type="component" value="Unassembled WGS sequence"/>
</dbReference>
<dbReference type="AlphaFoldDB" id="A0A376B469"/>
<dbReference type="PANTHER" id="PTHR48022:SF7">
    <property type="entry name" value="MAJOR FACILITATOR SUPERFAMILY (MFS) PROFILE DOMAIN-CONTAINING PROTEIN-RELATED"/>
    <property type="match status" value="1"/>
</dbReference>
<name>A0A376B469_9ASCO</name>
<dbReference type="PROSITE" id="PS50850">
    <property type="entry name" value="MFS"/>
    <property type="match status" value="1"/>
</dbReference>
<dbReference type="PROSITE" id="PS00217">
    <property type="entry name" value="SUGAR_TRANSPORT_2"/>
    <property type="match status" value="1"/>
</dbReference>
<keyword evidence="4 9" id="KW-0812">Transmembrane</keyword>
<feature type="compositionally biased region" description="Polar residues" evidence="8">
    <location>
        <begin position="513"/>
        <end position="527"/>
    </location>
</feature>
<dbReference type="InterPro" id="IPR003663">
    <property type="entry name" value="Sugar/inositol_transpt"/>
</dbReference>
<dbReference type="InterPro" id="IPR005829">
    <property type="entry name" value="Sugar_transporter_CS"/>
</dbReference>
<dbReference type="InterPro" id="IPR036259">
    <property type="entry name" value="MFS_trans_sf"/>
</dbReference>
<dbReference type="PRINTS" id="PR00171">
    <property type="entry name" value="SUGRTRNSPORT"/>
</dbReference>
<organism evidence="11 12">
    <name type="scientific">Saccharomycodes ludwigii</name>
    <dbReference type="NCBI Taxonomy" id="36035"/>
    <lineage>
        <taxon>Eukaryota</taxon>
        <taxon>Fungi</taxon>
        <taxon>Dikarya</taxon>
        <taxon>Ascomycota</taxon>
        <taxon>Saccharomycotina</taxon>
        <taxon>Saccharomycetes</taxon>
        <taxon>Saccharomycodales</taxon>
        <taxon>Saccharomycodaceae</taxon>
        <taxon>Saccharomycodes</taxon>
    </lineage>
</organism>
<evidence type="ECO:0000256" key="5">
    <source>
        <dbReference type="ARBA" id="ARBA00022989"/>
    </source>
</evidence>
<sequence length="539" mass="60642">MKNEKFYSVTRIIIILALGGLLLGLDISSMSIFIGSEFFNKYFNYPTPLQQGLISGSNPSGGLIGCLLSSTLSEKLGFPNTARLTALVWLFGSVVASLSFDIWWVILSRFFKGISIGIFSSSIPVYISEIIPSNKKGLVTSTMQWALTWGILLMFYITLVAEYYLGNTAISFRLSWAIEGLPGLLLFFVSWGLPESPSWLIMHGELSKLEKIVRELKGEKFIENKIDLINKTEMTATNNSDKRLRFIDLFKRPILPHLLCGIVMQSLVQFCGIGVLMYYMVYICEMIGLRNNLKLWATSLQYIFNVIFTIFPIMLMDKLKRKDIIVYGSYLLSLCMIIIGTILGVYGHEVAPINGNTAVVWEIKGIPGTIVLTFCYVFVSIFAASLSCAAWVYTNEILPTVAKVKGTSVCMSFSWFFNFILTFMAPCLLSKIKWGTFIMFGTMSFLLNTLIVYKFPETKGLKDEEVAVLFISNREDVDNKITEEQYELDRAAKNNKYHVDSSIKNSSISNDSTPFNEQNDPSKQSTISSSIFKIRGAPF</sequence>
<evidence type="ECO:0000256" key="1">
    <source>
        <dbReference type="ARBA" id="ARBA00004141"/>
    </source>
</evidence>
<protein>
    <submittedName>
        <fullName evidence="11">Related to Probable metabolite transport protein YFL040W</fullName>
    </submittedName>
</protein>
<evidence type="ECO:0000259" key="10">
    <source>
        <dbReference type="PROSITE" id="PS50850"/>
    </source>
</evidence>
<keyword evidence="12" id="KW-1185">Reference proteome</keyword>
<feature type="transmembrane region" description="Helical" evidence="9">
    <location>
        <begin position="327"/>
        <end position="346"/>
    </location>
</feature>
<evidence type="ECO:0000256" key="4">
    <source>
        <dbReference type="ARBA" id="ARBA00022692"/>
    </source>
</evidence>
<dbReference type="InterPro" id="IPR005828">
    <property type="entry name" value="MFS_sugar_transport-like"/>
</dbReference>
<dbReference type="GO" id="GO:0016020">
    <property type="term" value="C:membrane"/>
    <property type="evidence" value="ECO:0007669"/>
    <property type="project" value="UniProtKB-SubCell"/>
</dbReference>
<dbReference type="Pfam" id="PF00083">
    <property type="entry name" value="Sugar_tr"/>
    <property type="match status" value="1"/>
</dbReference>
<dbReference type="InterPro" id="IPR020846">
    <property type="entry name" value="MFS_dom"/>
</dbReference>
<dbReference type="InterPro" id="IPR050360">
    <property type="entry name" value="MFS_Sugar_Transporters"/>
</dbReference>
<dbReference type="SUPFAM" id="SSF103473">
    <property type="entry name" value="MFS general substrate transporter"/>
    <property type="match status" value="1"/>
</dbReference>
<evidence type="ECO:0000313" key="12">
    <source>
        <dbReference type="Proteomes" id="UP000262825"/>
    </source>
</evidence>
<keyword evidence="5 9" id="KW-1133">Transmembrane helix</keyword>
<dbReference type="Gene3D" id="1.20.1250.20">
    <property type="entry name" value="MFS general substrate transporter like domains"/>
    <property type="match status" value="1"/>
</dbReference>
<reference evidence="12" key="1">
    <citation type="submission" date="2018-06" db="EMBL/GenBank/DDBJ databases">
        <authorList>
            <person name="Guldener U."/>
        </authorList>
    </citation>
    <scope>NUCLEOTIDE SEQUENCE [LARGE SCALE GENOMIC DNA]</scope>
    <source>
        <strain evidence="12">UTAD17</strain>
    </source>
</reference>
<gene>
    <name evidence="11" type="ORF">SCODWIG_01234</name>
</gene>
<dbReference type="VEuPathDB" id="FungiDB:SCODWIG_01234"/>
<dbReference type="GO" id="GO:0005351">
    <property type="term" value="F:carbohydrate:proton symporter activity"/>
    <property type="evidence" value="ECO:0007669"/>
    <property type="project" value="TreeGrafter"/>
</dbReference>
<evidence type="ECO:0000256" key="9">
    <source>
        <dbReference type="SAM" id="Phobius"/>
    </source>
</evidence>
<keyword evidence="3 7" id="KW-0813">Transport</keyword>
<feature type="domain" description="Major facilitator superfamily (MFS) profile" evidence="10">
    <location>
        <begin position="12"/>
        <end position="459"/>
    </location>
</feature>
<keyword evidence="6 9" id="KW-0472">Membrane</keyword>
<feature type="transmembrane region" description="Helical" evidence="9">
    <location>
        <begin position="170"/>
        <end position="193"/>
    </location>
</feature>
<feature type="transmembrane region" description="Helical" evidence="9">
    <location>
        <begin position="143"/>
        <end position="164"/>
    </location>
</feature>
<feature type="transmembrane region" description="Helical" evidence="9">
    <location>
        <begin position="254"/>
        <end position="281"/>
    </location>
</feature>
<evidence type="ECO:0000256" key="8">
    <source>
        <dbReference type="SAM" id="MobiDB-lite"/>
    </source>
</evidence>
<feature type="transmembrane region" description="Helical" evidence="9">
    <location>
        <begin position="432"/>
        <end position="453"/>
    </location>
</feature>
<feature type="transmembrane region" description="Helical" evidence="9">
    <location>
        <begin position="12"/>
        <end position="34"/>
    </location>
</feature>
<feature type="transmembrane region" description="Helical" evidence="9">
    <location>
        <begin position="113"/>
        <end position="131"/>
    </location>
</feature>
<evidence type="ECO:0000256" key="3">
    <source>
        <dbReference type="ARBA" id="ARBA00022448"/>
    </source>
</evidence>